<dbReference type="AlphaFoldDB" id="A0A2Z6P743"/>
<keyword evidence="2" id="KW-1185">Reference proteome</keyword>
<gene>
    <name evidence="1" type="ORF">TSUD_198480</name>
</gene>
<name>A0A2Z6P743_TRISU</name>
<proteinExistence type="predicted"/>
<organism evidence="1 2">
    <name type="scientific">Trifolium subterraneum</name>
    <name type="common">Subterranean clover</name>
    <dbReference type="NCBI Taxonomy" id="3900"/>
    <lineage>
        <taxon>Eukaryota</taxon>
        <taxon>Viridiplantae</taxon>
        <taxon>Streptophyta</taxon>
        <taxon>Embryophyta</taxon>
        <taxon>Tracheophyta</taxon>
        <taxon>Spermatophyta</taxon>
        <taxon>Magnoliopsida</taxon>
        <taxon>eudicotyledons</taxon>
        <taxon>Gunneridae</taxon>
        <taxon>Pentapetalae</taxon>
        <taxon>rosids</taxon>
        <taxon>fabids</taxon>
        <taxon>Fabales</taxon>
        <taxon>Fabaceae</taxon>
        <taxon>Papilionoideae</taxon>
        <taxon>50 kb inversion clade</taxon>
        <taxon>NPAAA clade</taxon>
        <taxon>Hologalegina</taxon>
        <taxon>IRL clade</taxon>
        <taxon>Trifolieae</taxon>
        <taxon>Trifolium</taxon>
    </lineage>
</organism>
<evidence type="ECO:0000313" key="2">
    <source>
        <dbReference type="Proteomes" id="UP000242715"/>
    </source>
</evidence>
<dbReference type="Proteomes" id="UP000242715">
    <property type="component" value="Unassembled WGS sequence"/>
</dbReference>
<dbReference type="OrthoDB" id="1707419at2759"/>
<reference evidence="2" key="1">
    <citation type="journal article" date="2017" name="Front. Plant Sci.">
        <title>Climate Clever Clovers: New Paradigm to Reduce the Environmental Footprint of Ruminants by Breeding Low Methanogenic Forages Utilizing Haplotype Variation.</title>
        <authorList>
            <person name="Kaur P."/>
            <person name="Appels R."/>
            <person name="Bayer P.E."/>
            <person name="Keeble-Gagnere G."/>
            <person name="Wang J."/>
            <person name="Hirakawa H."/>
            <person name="Shirasawa K."/>
            <person name="Vercoe P."/>
            <person name="Stefanova K."/>
            <person name="Durmic Z."/>
            <person name="Nichols P."/>
            <person name="Revell C."/>
            <person name="Isobe S.N."/>
            <person name="Edwards D."/>
            <person name="Erskine W."/>
        </authorList>
    </citation>
    <scope>NUCLEOTIDE SEQUENCE [LARGE SCALE GENOMIC DNA]</scope>
    <source>
        <strain evidence="2">cv. Daliak</strain>
    </source>
</reference>
<sequence length="67" mass="7395">MGRCWWKLEFAIQLQDGGKHAAGGKVANDAYASHNNDTLDIEEEIIGVELDESSTPIISFCLSLSWI</sequence>
<evidence type="ECO:0000313" key="1">
    <source>
        <dbReference type="EMBL" id="GAU45060.1"/>
    </source>
</evidence>
<protein>
    <submittedName>
        <fullName evidence="1">Uncharacterized protein</fullName>
    </submittedName>
</protein>
<dbReference type="EMBL" id="DF974096">
    <property type="protein sequence ID" value="GAU45060.1"/>
    <property type="molecule type" value="Genomic_DNA"/>
</dbReference>
<accession>A0A2Z6P743</accession>